<keyword evidence="1 3" id="KW-0597">Phosphoprotein</keyword>
<evidence type="ECO:0000256" key="2">
    <source>
        <dbReference type="ARBA" id="ARBA00023012"/>
    </source>
</evidence>
<evidence type="ECO:0000313" key="6">
    <source>
        <dbReference type="EMBL" id="KAL1581994.1"/>
    </source>
</evidence>
<proteinExistence type="predicted"/>
<dbReference type="Proteomes" id="UP000803884">
    <property type="component" value="Unassembled WGS sequence"/>
</dbReference>
<sequence length="185" mass="19943">MNALDTAQLSPSKQVADSTRALPEIIGDRIAPTSPEKVSEKAEVSQPSLPPSAEALLLLLVDDNAINLRLLEVFAKKAGHPYRTAQNGQEAVSVYERAAREDRPSDDSLRSDYGEGPCLAGKPEVILMDINMPVVDGFEAARAIRRFEKASGNPRATIIAVTGLGDTSAQEQSFTSGMDLFFKSR</sequence>
<protein>
    <recommendedName>
        <fullName evidence="5">Response regulatory domain-containing protein</fullName>
    </recommendedName>
</protein>
<feature type="modified residue" description="4-aspartylphosphate" evidence="3">
    <location>
        <position position="129"/>
    </location>
</feature>
<organism evidence="6 7">
    <name type="scientific">Cladosporium halotolerans</name>
    <dbReference type="NCBI Taxonomy" id="1052096"/>
    <lineage>
        <taxon>Eukaryota</taxon>
        <taxon>Fungi</taxon>
        <taxon>Dikarya</taxon>
        <taxon>Ascomycota</taxon>
        <taxon>Pezizomycotina</taxon>
        <taxon>Dothideomycetes</taxon>
        <taxon>Dothideomycetidae</taxon>
        <taxon>Cladosporiales</taxon>
        <taxon>Cladosporiaceae</taxon>
        <taxon>Cladosporium</taxon>
    </lineage>
</organism>
<dbReference type="PANTHER" id="PTHR45339">
    <property type="entry name" value="HYBRID SIGNAL TRANSDUCTION HISTIDINE KINASE J"/>
    <property type="match status" value="1"/>
</dbReference>
<dbReference type="SMART" id="SM00448">
    <property type="entry name" value="REC"/>
    <property type="match status" value="1"/>
</dbReference>
<reference evidence="6 7" key="1">
    <citation type="journal article" date="2020" name="Microbiol. Resour. Announc.">
        <title>Draft Genome Sequence of a Cladosporium Species Isolated from the Mesophotic Ascidian Didemnum maculosum.</title>
        <authorList>
            <person name="Gioti A."/>
            <person name="Siaperas R."/>
            <person name="Nikolaivits E."/>
            <person name="Le Goff G."/>
            <person name="Ouazzani J."/>
            <person name="Kotoulas G."/>
            <person name="Topakas E."/>
        </authorList>
    </citation>
    <scope>NUCLEOTIDE SEQUENCE [LARGE SCALE GENOMIC DNA]</scope>
    <source>
        <strain evidence="6 7">TM138-S3</strain>
    </source>
</reference>
<dbReference type="SUPFAM" id="SSF52172">
    <property type="entry name" value="CheY-like"/>
    <property type="match status" value="1"/>
</dbReference>
<dbReference type="Gene3D" id="3.40.50.2300">
    <property type="match status" value="1"/>
</dbReference>
<dbReference type="PANTHER" id="PTHR45339:SF1">
    <property type="entry name" value="HYBRID SIGNAL TRANSDUCTION HISTIDINE KINASE J"/>
    <property type="match status" value="1"/>
</dbReference>
<dbReference type="GO" id="GO:0000160">
    <property type="term" value="P:phosphorelay signal transduction system"/>
    <property type="evidence" value="ECO:0007669"/>
    <property type="project" value="UniProtKB-KW"/>
</dbReference>
<evidence type="ECO:0000259" key="5">
    <source>
        <dbReference type="PROSITE" id="PS50110"/>
    </source>
</evidence>
<dbReference type="PROSITE" id="PS50110">
    <property type="entry name" value="RESPONSE_REGULATORY"/>
    <property type="match status" value="1"/>
</dbReference>
<dbReference type="RefSeq" id="XP_069225101.1">
    <property type="nucleotide sequence ID" value="XM_069377988.1"/>
</dbReference>
<feature type="domain" description="Response regulatory" evidence="5">
    <location>
        <begin position="57"/>
        <end position="185"/>
    </location>
</feature>
<dbReference type="InterPro" id="IPR001789">
    <property type="entry name" value="Sig_transdc_resp-reg_receiver"/>
</dbReference>
<dbReference type="InterPro" id="IPR011006">
    <property type="entry name" value="CheY-like_superfamily"/>
</dbReference>
<evidence type="ECO:0000313" key="7">
    <source>
        <dbReference type="Proteomes" id="UP000803884"/>
    </source>
</evidence>
<evidence type="ECO:0000256" key="4">
    <source>
        <dbReference type="SAM" id="MobiDB-lite"/>
    </source>
</evidence>
<accession>A0AB34KAH2</accession>
<dbReference type="GeneID" id="96010826"/>
<dbReference type="AlphaFoldDB" id="A0AB34KAH2"/>
<dbReference type="Pfam" id="PF00072">
    <property type="entry name" value="Response_reg"/>
    <property type="match status" value="1"/>
</dbReference>
<evidence type="ECO:0000256" key="3">
    <source>
        <dbReference type="PROSITE-ProRule" id="PRU00169"/>
    </source>
</evidence>
<evidence type="ECO:0000256" key="1">
    <source>
        <dbReference type="ARBA" id="ARBA00022553"/>
    </source>
</evidence>
<feature type="compositionally biased region" description="Polar residues" evidence="4">
    <location>
        <begin position="1"/>
        <end position="17"/>
    </location>
</feature>
<keyword evidence="2" id="KW-0902">Two-component regulatory system</keyword>
<dbReference type="EMBL" id="JAAQHG020000083">
    <property type="protein sequence ID" value="KAL1581994.1"/>
    <property type="molecule type" value="Genomic_DNA"/>
</dbReference>
<dbReference type="CDD" id="cd17546">
    <property type="entry name" value="REC_hyHK_CKI1_RcsC-like"/>
    <property type="match status" value="1"/>
</dbReference>
<name>A0AB34KAH2_9PEZI</name>
<gene>
    <name evidence="6" type="ORF">WHR41_09385</name>
</gene>
<comment type="caution">
    <text evidence="6">The sequence shown here is derived from an EMBL/GenBank/DDBJ whole genome shotgun (WGS) entry which is preliminary data.</text>
</comment>
<feature type="region of interest" description="Disordered" evidence="4">
    <location>
        <begin position="1"/>
        <end position="46"/>
    </location>
</feature>
<keyword evidence="7" id="KW-1185">Reference proteome</keyword>